<keyword evidence="3" id="KW-0804">Transcription</keyword>
<evidence type="ECO:0000259" key="4">
    <source>
        <dbReference type="PROSITE" id="PS50043"/>
    </source>
</evidence>
<dbReference type="InterPro" id="IPR016032">
    <property type="entry name" value="Sig_transdc_resp-reg_C-effctor"/>
</dbReference>
<dbReference type="CDD" id="cd06170">
    <property type="entry name" value="LuxR_C_like"/>
    <property type="match status" value="1"/>
</dbReference>
<comment type="caution">
    <text evidence="5">The sequence shown here is derived from an EMBL/GenBank/DDBJ whole genome shotgun (WGS) entry which is preliminary data.</text>
</comment>
<dbReference type="Pfam" id="PF00196">
    <property type="entry name" value="GerE"/>
    <property type="match status" value="1"/>
</dbReference>
<dbReference type="PRINTS" id="PR00038">
    <property type="entry name" value="HTHLUXR"/>
</dbReference>
<dbReference type="InterPro" id="IPR027417">
    <property type="entry name" value="P-loop_NTPase"/>
</dbReference>
<gene>
    <name evidence="5" type="ORF">LX77_01389</name>
</gene>
<dbReference type="InterPro" id="IPR041617">
    <property type="entry name" value="TPR_MalT"/>
</dbReference>
<dbReference type="PANTHER" id="PTHR44688">
    <property type="entry name" value="DNA-BINDING TRANSCRIPTIONAL ACTIVATOR DEVR_DOSR"/>
    <property type="match status" value="1"/>
</dbReference>
<keyword evidence="2" id="KW-0238">DNA-binding</keyword>
<dbReference type="PROSITE" id="PS50043">
    <property type="entry name" value="HTH_LUXR_2"/>
    <property type="match status" value="1"/>
</dbReference>
<dbReference type="PANTHER" id="PTHR44688:SF16">
    <property type="entry name" value="DNA-BINDING TRANSCRIPTIONAL ACTIVATOR DEVR_DOSR"/>
    <property type="match status" value="1"/>
</dbReference>
<accession>A0A1A7QMR6</accession>
<dbReference type="EMBL" id="QLLQ01000004">
    <property type="protein sequence ID" value="RAJ25088.1"/>
    <property type="molecule type" value="Genomic_DNA"/>
</dbReference>
<evidence type="ECO:0000313" key="6">
    <source>
        <dbReference type="Proteomes" id="UP000248987"/>
    </source>
</evidence>
<organism evidence="5 6">
    <name type="scientific">Gelidibacter algens</name>
    <dbReference type="NCBI Taxonomy" id="49280"/>
    <lineage>
        <taxon>Bacteria</taxon>
        <taxon>Pseudomonadati</taxon>
        <taxon>Bacteroidota</taxon>
        <taxon>Flavobacteriia</taxon>
        <taxon>Flavobacteriales</taxon>
        <taxon>Flavobacteriaceae</taxon>
        <taxon>Gelidibacter</taxon>
    </lineage>
</organism>
<dbReference type="InterPro" id="IPR036388">
    <property type="entry name" value="WH-like_DNA-bd_sf"/>
</dbReference>
<dbReference type="Gene3D" id="1.25.40.10">
    <property type="entry name" value="Tetratricopeptide repeat domain"/>
    <property type="match status" value="1"/>
</dbReference>
<dbReference type="SMART" id="SM00421">
    <property type="entry name" value="HTH_LUXR"/>
    <property type="match status" value="1"/>
</dbReference>
<protein>
    <submittedName>
        <fullName evidence="5">LuxR family maltose regulon positive regulatory protein</fullName>
    </submittedName>
</protein>
<dbReference type="InterPro" id="IPR059106">
    <property type="entry name" value="WHD_MalT"/>
</dbReference>
<dbReference type="STRING" id="49280.A9996_18170"/>
<evidence type="ECO:0000256" key="2">
    <source>
        <dbReference type="ARBA" id="ARBA00023125"/>
    </source>
</evidence>
<dbReference type="Proteomes" id="UP000248987">
    <property type="component" value="Unassembled WGS sequence"/>
</dbReference>
<evidence type="ECO:0000313" key="5">
    <source>
        <dbReference type="EMBL" id="RAJ25088.1"/>
    </source>
</evidence>
<sequence length="895" mass="102203">MLLTKLHIPSLGKNLIPRLNLFNKLSEGLNRKLILISAPAGFGKTTLISDWINQYKILTAWVSLDKGDSDPVEFLRYIITSIQTISSEFGQSAMLLLKSPDKPNYKSITNLLLNDMLQIKQNVLLVLDDFHLTDTSDITKIIADLLERLPDNIHIVISTRSDPALLLARLRSQHQLVELRSSDLGFSVNDIYVLFNKKLKIGLSIDDAYSLENKTEGWIAGLQLTALSIQGRKDVSGFIQNLKGNNRYIMDYLIEEVLKIQLDDIKEFLLQTSILERFSASLCNAILNRDDSQIIIEKLENNNLFIIPLDSDRNWYRYHHLFADLLKQRLLLKDKTLVENLHKKAAKGFEDNEMYDLAIEHNLVIKDYVGSIQLLEKVVEKMWKNGLHSAISSYGELIPQDVIKYNPEFCLYYSWILINNGEIQKAEPLLTFAQKITNNKIRDKKTDKQEVENYIKLQGKIAVAFAHLNSNLQKPDITLDYCQIAFQKLPKEDTLWQGWTWNSKGIAELNKGNTKEGIDALIIAIEFAKKSGNLYLISSATSSLSFRESIFGQYKSSYKRCSDLLAFMKEKGYLEIAKAEWTYAGIFTRMSVTECLWADFDKALESVETAYKLCKNENNITQKIIALLAYSYILHAHEDKTGAVNKLNELEGVLKQFKISPYIITTYVGWKIYLLIEASQLEKANDFAKECGLEINGTISYQNDHSYLNFARLLIVQYQFDEATTILSKVFTLASAGGRTDMLVQVEILYAILNIMSGFQEKAISNLIAAMEYAADEDLLNYFLFDLITTNKILEDVYKIHATTKTKIPKTFIDKLKSAINKKQKRVKNYTNFELSDRELETLKLIGQNLTNLEIANKLFVSVNTVKTHLKNIFLKLDVNCRSKAVTKAKQAQLM</sequence>
<reference evidence="5 6" key="1">
    <citation type="submission" date="2018-06" db="EMBL/GenBank/DDBJ databases">
        <title>Genomic Encyclopedia of Archaeal and Bacterial Type Strains, Phase II (KMG-II): from individual species to whole genera.</title>
        <authorList>
            <person name="Goeker M."/>
        </authorList>
    </citation>
    <scope>NUCLEOTIDE SEQUENCE [LARGE SCALE GENOMIC DNA]</scope>
    <source>
        <strain evidence="5 6">DSM 12408</strain>
    </source>
</reference>
<feature type="domain" description="HTH luxR-type" evidence="4">
    <location>
        <begin position="828"/>
        <end position="893"/>
    </location>
</feature>
<dbReference type="SUPFAM" id="SSF52540">
    <property type="entry name" value="P-loop containing nucleoside triphosphate hydrolases"/>
    <property type="match status" value="1"/>
</dbReference>
<dbReference type="Pfam" id="PF17874">
    <property type="entry name" value="TPR_MalT"/>
    <property type="match status" value="1"/>
</dbReference>
<dbReference type="SUPFAM" id="SSF46894">
    <property type="entry name" value="C-terminal effector domain of the bipartite response regulators"/>
    <property type="match status" value="1"/>
</dbReference>
<keyword evidence="1" id="KW-0805">Transcription regulation</keyword>
<proteinExistence type="predicted"/>
<name>A0A1A7QMR6_9FLAO</name>
<dbReference type="SUPFAM" id="SSF48452">
    <property type="entry name" value="TPR-like"/>
    <property type="match status" value="1"/>
</dbReference>
<dbReference type="GO" id="GO:0003677">
    <property type="term" value="F:DNA binding"/>
    <property type="evidence" value="ECO:0007669"/>
    <property type="project" value="UniProtKB-KW"/>
</dbReference>
<dbReference type="InterPro" id="IPR011990">
    <property type="entry name" value="TPR-like_helical_dom_sf"/>
</dbReference>
<keyword evidence="6" id="KW-1185">Reference proteome</keyword>
<evidence type="ECO:0000256" key="1">
    <source>
        <dbReference type="ARBA" id="ARBA00023015"/>
    </source>
</evidence>
<dbReference type="Pfam" id="PF25873">
    <property type="entry name" value="WHD_MalT"/>
    <property type="match status" value="1"/>
</dbReference>
<evidence type="ECO:0000256" key="3">
    <source>
        <dbReference type="ARBA" id="ARBA00023163"/>
    </source>
</evidence>
<dbReference type="AlphaFoldDB" id="A0A1A7QMR6"/>
<dbReference type="Gene3D" id="1.10.10.10">
    <property type="entry name" value="Winged helix-like DNA-binding domain superfamily/Winged helix DNA-binding domain"/>
    <property type="match status" value="1"/>
</dbReference>
<dbReference type="InterPro" id="IPR000792">
    <property type="entry name" value="Tscrpt_reg_LuxR_C"/>
</dbReference>
<dbReference type="GO" id="GO:0006355">
    <property type="term" value="P:regulation of DNA-templated transcription"/>
    <property type="evidence" value="ECO:0007669"/>
    <property type="project" value="InterPro"/>
</dbReference>
<dbReference type="Gene3D" id="3.40.50.300">
    <property type="entry name" value="P-loop containing nucleotide triphosphate hydrolases"/>
    <property type="match status" value="1"/>
</dbReference>